<dbReference type="GO" id="GO:0008270">
    <property type="term" value="F:zinc ion binding"/>
    <property type="evidence" value="ECO:0007669"/>
    <property type="project" value="InterPro"/>
</dbReference>
<dbReference type="Proteomes" id="UP000801864">
    <property type="component" value="Unassembled WGS sequence"/>
</dbReference>
<dbReference type="SMART" id="SM00066">
    <property type="entry name" value="GAL4"/>
    <property type="match status" value="1"/>
</dbReference>
<keyword evidence="4" id="KW-0805">Transcription regulation</keyword>
<gene>
    <name evidence="9" type="ORF">CFAM422_006983</name>
</gene>
<evidence type="ECO:0000256" key="4">
    <source>
        <dbReference type="ARBA" id="ARBA00023015"/>
    </source>
</evidence>
<keyword evidence="6" id="KW-0804">Transcription</keyword>
<dbReference type="InterPro" id="IPR001138">
    <property type="entry name" value="Zn2Cys6_DnaBD"/>
</dbReference>
<comment type="caution">
    <text evidence="9">The sequence shown here is derived from an EMBL/GenBank/DDBJ whole genome shotgun (WGS) entry which is preliminary data.</text>
</comment>
<evidence type="ECO:0000256" key="1">
    <source>
        <dbReference type="ARBA" id="ARBA00004123"/>
    </source>
</evidence>
<dbReference type="EMBL" id="QLNT01000011">
    <property type="protein sequence ID" value="KAF3070163.1"/>
    <property type="molecule type" value="Genomic_DNA"/>
</dbReference>
<dbReference type="PROSITE" id="PS50048">
    <property type="entry name" value="ZN2_CY6_FUNGAL_2"/>
    <property type="match status" value="1"/>
</dbReference>
<dbReference type="CDD" id="cd12148">
    <property type="entry name" value="fungal_TF_MHR"/>
    <property type="match status" value="1"/>
</dbReference>
<protein>
    <submittedName>
        <fullName evidence="9">Sucrose utilization protein SUC1</fullName>
    </submittedName>
</protein>
<accession>A0A9P4XEQ3</accession>
<dbReference type="InterPro" id="IPR036864">
    <property type="entry name" value="Zn2-C6_fun-type_DNA-bd_sf"/>
</dbReference>
<dbReference type="Gene3D" id="4.10.240.10">
    <property type="entry name" value="Zn(2)-C6 fungal-type DNA-binding domain"/>
    <property type="match status" value="1"/>
</dbReference>
<evidence type="ECO:0000256" key="6">
    <source>
        <dbReference type="ARBA" id="ARBA00023163"/>
    </source>
</evidence>
<evidence type="ECO:0000256" key="7">
    <source>
        <dbReference type="ARBA" id="ARBA00023242"/>
    </source>
</evidence>
<feature type="domain" description="Zn(2)-C6 fungal-type" evidence="8">
    <location>
        <begin position="5"/>
        <end position="36"/>
    </location>
</feature>
<keyword evidence="3" id="KW-0862">Zinc</keyword>
<dbReference type="CDD" id="cd00067">
    <property type="entry name" value="GAL4"/>
    <property type="match status" value="1"/>
</dbReference>
<evidence type="ECO:0000256" key="2">
    <source>
        <dbReference type="ARBA" id="ARBA00022723"/>
    </source>
</evidence>
<dbReference type="PANTHER" id="PTHR31668:SF18">
    <property type="entry name" value="MALTOSE FERMENTATION REGULATORY PROTEIN MAL13-RELATED"/>
    <property type="match status" value="1"/>
</dbReference>
<dbReference type="PANTHER" id="PTHR31668">
    <property type="entry name" value="GLUCOSE TRANSPORT TRANSCRIPTION REGULATOR RGT1-RELATED-RELATED"/>
    <property type="match status" value="1"/>
</dbReference>
<proteinExistence type="predicted"/>
<reference evidence="9 10" key="1">
    <citation type="submission" date="2018-06" db="EMBL/GenBank/DDBJ databases">
        <title>Genome analysis of cellulolytic fungus Trichoderma lentiforme CFAM-422.</title>
        <authorList>
            <person name="Steindorff A.S."/>
            <person name="Formighieri E.F."/>
            <person name="Midorikawa G.E.O."/>
            <person name="Tamietti M.S."/>
            <person name="Ramos E.Z."/>
            <person name="Silva A.S."/>
            <person name="Bon E.P.S."/>
            <person name="Mendes T.D."/>
            <person name="Damaso M.C.T."/>
            <person name="Favaro L.C.L."/>
        </authorList>
    </citation>
    <scope>NUCLEOTIDE SEQUENCE [LARGE SCALE GENOMIC DNA]</scope>
    <source>
        <strain evidence="9 10">CFAM-422</strain>
    </source>
</reference>
<dbReference type="Pfam" id="PF00172">
    <property type="entry name" value="Zn_clus"/>
    <property type="match status" value="1"/>
</dbReference>
<keyword evidence="7" id="KW-0539">Nucleus</keyword>
<keyword evidence="10" id="KW-1185">Reference proteome</keyword>
<organism evidence="9 10">
    <name type="scientific">Trichoderma lentiforme</name>
    <dbReference type="NCBI Taxonomy" id="1567552"/>
    <lineage>
        <taxon>Eukaryota</taxon>
        <taxon>Fungi</taxon>
        <taxon>Dikarya</taxon>
        <taxon>Ascomycota</taxon>
        <taxon>Pezizomycotina</taxon>
        <taxon>Sordariomycetes</taxon>
        <taxon>Hypocreomycetidae</taxon>
        <taxon>Hypocreales</taxon>
        <taxon>Hypocreaceae</taxon>
        <taxon>Trichoderma</taxon>
    </lineage>
</organism>
<sequence>MAKRSCDFCVQRKTRCDNGRPCRKCLDAQPPLECTYLKPVLKRGPKTSKLTQRCNWKWRIDPQIQPPASPGHVDPNSTGFAAHSPAYDKAARLPLSILRPVIEAYSSRMYPVWPVLHVPDLINRLEKLETSDSPYDDVYPMTLALCSATMAQLNLTAMKDIPPHITSEYMEKECNRHRNLKNYREHPSVEGALTSFFLHVYHAKADNRNASIVYLQEGISIARLLRLDRTELESCRIQDDLDDGQTPVTAHKRLVYILLWPTFEALSPIQRTIGANTLFFKTRGYAIQHDLPISILDTVRIPTDNMDDFDKYGKGLIELATLFAAFDAFFYRTARYIYESYQGNSDQHRLITVQRSLENIAPKAAEYDLVQRADYNITRHWMRILIWQQAMSRSLLSSCADDDSMTFLFPSQIAQDFLSSITVNSKEHLVSLGRDQLIKSFEITNTLADVILCTTSTYSTPLVQESYNSRRKSYFGVQRERWKYGPADFLHAMYQTISPFLTYDKRLNDMIRLKAADALLRSPSRIIPRGVGEGSPAAEEEQEDESGGILEQILGLATEADSWNMNTDLDGLDLSLDVDELGQVKIPFSNDTL</sequence>
<dbReference type="GO" id="GO:0005634">
    <property type="term" value="C:nucleus"/>
    <property type="evidence" value="ECO:0007669"/>
    <property type="project" value="UniProtKB-SubCell"/>
</dbReference>
<evidence type="ECO:0000259" key="8">
    <source>
        <dbReference type="PROSITE" id="PS50048"/>
    </source>
</evidence>
<dbReference type="GO" id="GO:0000981">
    <property type="term" value="F:DNA-binding transcription factor activity, RNA polymerase II-specific"/>
    <property type="evidence" value="ECO:0007669"/>
    <property type="project" value="InterPro"/>
</dbReference>
<name>A0A9P4XEQ3_9HYPO</name>
<keyword evidence="5" id="KW-0238">DNA-binding</keyword>
<comment type="subcellular location">
    <subcellularLocation>
        <location evidence="1">Nucleus</location>
    </subcellularLocation>
</comment>
<evidence type="ECO:0000313" key="9">
    <source>
        <dbReference type="EMBL" id="KAF3070163.1"/>
    </source>
</evidence>
<evidence type="ECO:0000256" key="5">
    <source>
        <dbReference type="ARBA" id="ARBA00023125"/>
    </source>
</evidence>
<evidence type="ECO:0000313" key="10">
    <source>
        <dbReference type="Proteomes" id="UP000801864"/>
    </source>
</evidence>
<dbReference type="GO" id="GO:0003677">
    <property type="term" value="F:DNA binding"/>
    <property type="evidence" value="ECO:0007669"/>
    <property type="project" value="UniProtKB-KW"/>
</dbReference>
<dbReference type="SUPFAM" id="SSF57701">
    <property type="entry name" value="Zn2/Cys6 DNA-binding domain"/>
    <property type="match status" value="1"/>
</dbReference>
<dbReference type="AlphaFoldDB" id="A0A9P4XEQ3"/>
<evidence type="ECO:0000256" key="3">
    <source>
        <dbReference type="ARBA" id="ARBA00022833"/>
    </source>
</evidence>
<dbReference type="InterPro" id="IPR050797">
    <property type="entry name" value="Carb_Metab_Trans_Reg"/>
</dbReference>
<keyword evidence="2" id="KW-0479">Metal-binding</keyword>